<evidence type="ECO:0000256" key="1">
    <source>
        <dbReference type="SAM" id="MobiDB-lite"/>
    </source>
</evidence>
<organism evidence="2 4">
    <name type="scientific">Caerostris darwini</name>
    <dbReference type="NCBI Taxonomy" id="1538125"/>
    <lineage>
        <taxon>Eukaryota</taxon>
        <taxon>Metazoa</taxon>
        <taxon>Ecdysozoa</taxon>
        <taxon>Arthropoda</taxon>
        <taxon>Chelicerata</taxon>
        <taxon>Arachnida</taxon>
        <taxon>Araneae</taxon>
        <taxon>Araneomorphae</taxon>
        <taxon>Entelegynae</taxon>
        <taxon>Araneoidea</taxon>
        <taxon>Araneidae</taxon>
        <taxon>Caerostris</taxon>
    </lineage>
</organism>
<keyword evidence="4" id="KW-1185">Reference proteome</keyword>
<dbReference type="EMBL" id="BPLQ01009308">
    <property type="protein sequence ID" value="GIY43166.1"/>
    <property type="molecule type" value="Genomic_DNA"/>
</dbReference>
<evidence type="ECO:0000313" key="2">
    <source>
        <dbReference type="EMBL" id="GIX73930.1"/>
    </source>
</evidence>
<dbReference type="EMBL" id="BPLQ01000670">
    <property type="protein sequence ID" value="GIX73930.1"/>
    <property type="molecule type" value="Genomic_DNA"/>
</dbReference>
<comment type="caution">
    <text evidence="2">The sequence shown here is derived from an EMBL/GenBank/DDBJ whole genome shotgun (WGS) entry which is preliminary data.</text>
</comment>
<feature type="region of interest" description="Disordered" evidence="1">
    <location>
        <begin position="16"/>
        <end position="42"/>
    </location>
</feature>
<accession>A0AAV4MNJ0</accession>
<sequence>MRSPWSRVAWECSPNRVRQTGGPSKSCGGRIQSSDGDVRPERPEWFTSVTAPASRFLVVRRICFPSEGRRNRLGNGLKVG</sequence>
<proteinExistence type="predicted"/>
<gene>
    <name evidence="2" type="ORF">CDAR_446781</name>
    <name evidence="3" type="ORF">CDAR_502381</name>
</gene>
<protein>
    <submittedName>
        <fullName evidence="2">Uncharacterized protein</fullName>
    </submittedName>
</protein>
<dbReference type="AlphaFoldDB" id="A0AAV4MNJ0"/>
<evidence type="ECO:0000313" key="4">
    <source>
        <dbReference type="Proteomes" id="UP001054837"/>
    </source>
</evidence>
<reference evidence="2 4" key="1">
    <citation type="submission" date="2021-06" db="EMBL/GenBank/DDBJ databases">
        <title>Caerostris darwini draft genome.</title>
        <authorList>
            <person name="Kono N."/>
            <person name="Arakawa K."/>
        </authorList>
    </citation>
    <scope>NUCLEOTIDE SEQUENCE [LARGE SCALE GENOMIC DNA]</scope>
</reference>
<evidence type="ECO:0000313" key="3">
    <source>
        <dbReference type="EMBL" id="GIY43166.1"/>
    </source>
</evidence>
<dbReference type="Proteomes" id="UP001054837">
    <property type="component" value="Unassembled WGS sequence"/>
</dbReference>
<name>A0AAV4MNJ0_9ARAC</name>